<protein>
    <submittedName>
        <fullName evidence="1">AAA family ATPase</fullName>
    </submittedName>
</protein>
<dbReference type="RefSeq" id="WP_390221121.1">
    <property type="nucleotide sequence ID" value="NZ_BAABLA010000097.1"/>
</dbReference>
<dbReference type="Pfam" id="PF13481">
    <property type="entry name" value="AAA_25"/>
    <property type="match status" value="1"/>
</dbReference>
<evidence type="ECO:0000313" key="1">
    <source>
        <dbReference type="EMBL" id="MFC6871176.1"/>
    </source>
</evidence>
<gene>
    <name evidence="1" type="ORF">ACFQGD_29040</name>
</gene>
<dbReference type="Proteomes" id="UP001596337">
    <property type="component" value="Unassembled WGS sequence"/>
</dbReference>
<dbReference type="InterPro" id="IPR027417">
    <property type="entry name" value="P-loop_NTPase"/>
</dbReference>
<keyword evidence="2" id="KW-1185">Reference proteome</keyword>
<evidence type="ECO:0000313" key="2">
    <source>
        <dbReference type="Proteomes" id="UP001596337"/>
    </source>
</evidence>
<name>A0ABW2C7S8_9PSEU</name>
<dbReference type="EMBL" id="JBHSXX010000001">
    <property type="protein sequence ID" value="MFC6871176.1"/>
    <property type="molecule type" value="Genomic_DNA"/>
</dbReference>
<comment type="caution">
    <text evidence="1">The sequence shown here is derived from an EMBL/GenBank/DDBJ whole genome shotgun (WGS) entry which is preliminary data.</text>
</comment>
<dbReference type="Gene3D" id="3.40.50.300">
    <property type="entry name" value="P-loop containing nucleotide triphosphate hydrolases"/>
    <property type="match status" value="1"/>
</dbReference>
<organism evidence="1 2">
    <name type="scientific">Haloechinothrix salitolerans</name>
    <dbReference type="NCBI Taxonomy" id="926830"/>
    <lineage>
        <taxon>Bacteria</taxon>
        <taxon>Bacillati</taxon>
        <taxon>Actinomycetota</taxon>
        <taxon>Actinomycetes</taxon>
        <taxon>Pseudonocardiales</taxon>
        <taxon>Pseudonocardiaceae</taxon>
        <taxon>Haloechinothrix</taxon>
    </lineage>
</organism>
<accession>A0ABW2C7S8</accession>
<proteinExistence type="predicted"/>
<sequence>MSEERPVWILTPEEMYDTAMIVHVSPAVTDKKALDVEDDSFEDEEVERLTARRLRDLIARDRAQELYRANRRGRVTIPTLTSLKEILEEPDEEQRYRIQGWWPIKSRVMLSAAQKTGKTTLTGNLTRSLADGVPFLGYFEVEPLTGNVAVIDNEMSPTMLRRWYRDIGIETPTA</sequence>
<reference evidence="2" key="1">
    <citation type="journal article" date="2019" name="Int. J. Syst. Evol. Microbiol.">
        <title>The Global Catalogue of Microorganisms (GCM) 10K type strain sequencing project: providing services to taxonomists for standard genome sequencing and annotation.</title>
        <authorList>
            <consortium name="The Broad Institute Genomics Platform"/>
            <consortium name="The Broad Institute Genome Sequencing Center for Infectious Disease"/>
            <person name="Wu L."/>
            <person name="Ma J."/>
        </authorList>
    </citation>
    <scope>NUCLEOTIDE SEQUENCE [LARGE SCALE GENOMIC DNA]</scope>
    <source>
        <strain evidence="2">KCTC 32255</strain>
    </source>
</reference>
<dbReference type="SUPFAM" id="SSF52540">
    <property type="entry name" value="P-loop containing nucleoside triphosphate hydrolases"/>
    <property type="match status" value="1"/>
</dbReference>